<evidence type="ECO:0000259" key="1">
    <source>
        <dbReference type="Pfam" id="PF06259"/>
    </source>
</evidence>
<accession>A0A4R4PBZ0</accession>
<dbReference type="InterPro" id="IPR010427">
    <property type="entry name" value="DUF1023"/>
</dbReference>
<reference evidence="2 3" key="1">
    <citation type="submission" date="2019-03" db="EMBL/GenBank/DDBJ databases">
        <title>Draft genome sequences of novel Actinobacteria.</title>
        <authorList>
            <person name="Sahin N."/>
            <person name="Ay H."/>
            <person name="Saygin H."/>
        </authorList>
    </citation>
    <scope>NUCLEOTIDE SEQUENCE [LARGE SCALE GENOMIC DNA]</scope>
    <source>
        <strain evidence="2 3">DSM 45347</strain>
    </source>
</reference>
<proteinExistence type="predicted"/>
<dbReference type="EMBL" id="SMJW01000007">
    <property type="protein sequence ID" value="TDC19639.1"/>
    <property type="molecule type" value="Genomic_DNA"/>
</dbReference>
<dbReference type="OrthoDB" id="5969911at2"/>
<gene>
    <name evidence="2" type="ORF">E1284_02950</name>
</gene>
<organism evidence="2 3">
    <name type="scientific">Actinomadura bangladeshensis</name>
    <dbReference type="NCBI Taxonomy" id="453573"/>
    <lineage>
        <taxon>Bacteria</taxon>
        <taxon>Bacillati</taxon>
        <taxon>Actinomycetota</taxon>
        <taxon>Actinomycetes</taxon>
        <taxon>Streptosporangiales</taxon>
        <taxon>Thermomonosporaceae</taxon>
        <taxon>Actinomadura</taxon>
    </lineage>
</organism>
<keyword evidence="3" id="KW-1185">Reference proteome</keyword>
<dbReference type="Proteomes" id="UP000295431">
    <property type="component" value="Unassembled WGS sequence"/>
</dbReference>
<comment type="caution">
    <text evidence="2">The sequence shown here is derived from an EMBL/GenBank/DDBJ whole genome shotgun (WGS) entry which is preliminary data.</text>
</comment>
<evidence type="ECO:0000313" key="3">
    <source>
        <dbReference type="Proteomes" id="UP000295431"/>
    </source>
</evidence>
<feature type="domain" description="DUF1023" evidence="1">
    <location>
        <begin position="334"/>
        <end position="500"/>
    </location>
</feature>
<dbReference type="Pfam" id="PF06259">
    <property type="entry name" value="Abhydrolase_8"/>
    <property type="match status" value="1"/>
</dbReference>
<dbReference type="RefSeq" id="WP_131936748.1">
    <property type="nucleotide sequence ID" value="NZ_BAAAMX010000007.1"/>
</dbReference>
<sequence>MQQLQKLDLGPVKSAGDGWGRLMNELEAGRDTADRRLLAPLHGTWQGKDAEAAFQRLTRLSRNFEYGMAESGDVRTLLASMSAELGAQQKSLQQALGEAAGLGFTVSPDGRLGYPASPPMRHGGTATGAGGLPLGAQGGDNRARAQAIADQIRRAVTRATAIDERYAAALARLAAAPDLRVTARTWLDARNDGRLVAGLADTGLRLRLPDGKDPKKTAEWWRGLTPEQRQEYITAHPDEIGALDGLPADVRDQANRLVLQETHADVQQRLNAMGKPPEQFLSGPTGPVTNPLYQIWKDEHDRLAGQLKGMDAIQTNLDMAGQKNLPEGYLLGFDTRGNGHAIVARGNPDTAAHTAVYVPGTYANLAGMETGLHRGNDLWLTSNQMSKGESVSTITWLGYDAPQSIPLEAPFRHYADEGAPLLNHFVDGTRTAHQGGTAHLTMIGHSYGSTVIGSAAVHGHLGADDIIFAGSPGVEAGRASELGIGDDHVYTDRAPGDPVPYGGNHTELPGRFLGMASVPGDPGFGGRRLDYGMEGKGLNPATAHTSYFDKNSTSLRNMAKVVTGIQ</sequence>
<protein>
    <recommendedName>
        <fullName evidence="1">DUF1023 domain-containing protein</fullName>
    </recommendedName>
</protein>
<name>A0A4R4PBZ0_9ACTN</name>
<evidence type="ECO:0000313" key="2">
    <source>
        <dbReference type="EMBL" id="TDC19639.1"/>
    </source>
</evidence>
<dbReference type="AlphaFoldDB" id="A0A4R4PBZ0"/>